<evidence type="ECO:0000256" key="3">
    <source>
        <dbReference type="ARBA" id="ARBA00010088"/>
    </source>
</evidence>
<dbReference type="NCBIfam" id="TIGR01249">
    <property type="entry name" value="pro_imino_pep_1"/>
    <property type="match status" value="1"/>
</dbReference>
<dbReference type="GO" id="GO:0004177">
    <property type="term" value="F:aminopeptidase activity"/>
    <property type="evidence" value="ECO:0007669"/>
    <property type="project" value="UniProtKB-UniRule"/>
</dbReference>
<dbReference type="GO" id="GO:0006508">
    <property type="term" value="P:proteolysis"/>
    <property type="evidence" value="ECO:0007669"/>
    <property type="project" value="UniProtKB-KW"/>
</dbReference>
<dbReference type="InterPro" id="IPR000073">
    <property type="entry name" value="AB_hydrolase_1"/>
</dbReference>
<dbReference type="Pfam" id="PF00561">
    <property type="entry name" value="Abhydrolase_1"/>
    <property type="match status" value="1"/>
</dbReference>
<organism evidence="12 13">
    <name type="scientific">Saccharopolyspora terrae</name>
    <dbReference type="NCBI Taxonomy" id="2530384"/>
    <lineage>
        <taxon>Bacteria</taxon>
        <taxon>Bacillati</taxon>
        <taxon>Actinomycetota</taxon>
        <taxon>Actinomycetes</taxon>
        <taxon>Pseudonocardiales</taxon>
        <taxon>Pseudonocardiaceae</taxon>
        <taxon>Saccharopolyspora</taxon>
    </lineage>
</organism>
<evidence type="ECO:0000256" key="5">
    <source>
        <dbReference type="ARBA" id="ARBA00022490"/>
    </source>
</evidence>
<dbReference type="InterPro" id="IPR002410">
    <property type="entry name" value="Peptidase_S33"/>
</dbReference>
<dbReference type="InterPro" id="IPR029058">
    <property type="entry name" value="AB_hydrolase_fold"/>
</dbReference>
<comment type="subcellular location">
    <subcellularLocation>
        <location evidence="2 8">Cytoplasm</location>
    </subcellularLocation>
</comment>
<dbReference type="Gene3D" id="3.40.50.1820">
    <property type="entry name" value="alpha/beta hydrolase"/>
    <property type="match status" value="1"/>
</dbReference>
<accession>A0A4R4VQY6</accession>
<evidence type="ECO:0000313" key="13">
    <source>
        <dbReference type="Proteomes" id="UP000295674"/>
    </source>
</evidence>
<reference evidence="12 13" key="1">
    <citation type="submission" date="2019-03" db="EMBL/GenBank/DDBJ databases">
        <title>Draft genome sequences of novel Actinobacteria.</title>
        <authorList>
            <person name="Sahin N."/>
            <person name="Ay H."/>
            <person name="Saygin H."/>
        </authorList>
    </citation>
    <scope>NUCLEOTIDE SEQUENCE [LARGE SCALE GENOMIC DNA]</scope>
    <source>
        <strain evidence="12 13">16K309</strain>
    </source>
</reference>
<feature type="active site" evidence="9">
    <location>
        <position position="264"/>
    </location>
</feature>
<evidence type="ECO:0000256" key="9">
    <source>
        <dbReference type="PIRSR" id="PIRSR006431-1"/>
    </source>
</evidence>
<dbReference type="PANTHER" id="PTHR43722:SF1">
    <property type="entry name" value="PROLINE IMINOPEPTIDASE"/>
    <property type="match status" value="1"/>
</dbReference>
<name>A0A4R4VQY6_9PSEU</name>
<dbReference type="OrthoDB" id="9796770at2"/>
<evidence type="ECO:0000313" key="12">
    <source>
        <dbReference type="EMBL" id="TDD08319.1"/>
    </source>
</evidence>
<evidence type="ECO:0000256" key="2">
    <source>
        <dbReference type="ARBA" id="ARBA00004496"/>
    </source>
</evidence>
<dbReference type="GO" id="GO:0005737">
    <property type="term" value="C:cytoplasm"/>
    <property type="evidence" value="ECO:0007669"/>
    <property type="project" value="UniProtKB-SubCell"/>
</dbReference>
<evidence type="ECO:0000256" key="4">
    <source>
        <dbReference type="ARBA" id="ARBA00022438"/>
    </source>
</evidence>
<evidence type="ECO:0000256" key="10">
    <source>
        <dbReference type="RuleBase" id="RU003421"/>
    </source>
</evidence>
<dbReference type="EMBL" id="SMKS01000007">
    <property type="protein sequence ID" value="TDD08319.1"/>
    <property type="molecule type" value="Genomic_DNA"/>
</dbReference>
<evidence type="ECO:0000256" key="1">
    <source>
        <dbReference type="ARBA" id="ARBA00001585"/>
    </source>
</evidence>
<protein>
    <recommendedName>
        <fullName evidence="8 10">Proline iminopeptidase</fullName>
        <shortName evidence="8">PIP</shortName>
        <ecNumber evidence="8 10">3.4.11.5</ecNumber>
    </recommendedName>
    <alternativeName>
        <fullName evidence="8">Prolyl aminopeptidase</fullName>
    </alternativeName>
</protein>
<dbReference type="EC" id="3.4.11.5" evidence="8 10"/>
<keyword evidence="6 8" id="KW-0645">Protease</keyword>
<evidence type="ECO:0000256" key="6">
    <source>
        <dbReference type="ARBA" id="ARBA00022670"/>
    </source>
</evidence>
<dbReference type="RefSeq" id="WP_132673148.1">
    <property type="nucleotide sequence ID" value="NZ_SMKS01000007.1"/>
</dbReference>
<dbReference type="InterPro" id="IPR005944">
    <property type="entry name" value="Pro_iminopeptidase"/>
</dbReference>
<evidence type="ECO:0000259" key="11">
    <source>
        <dbReference type="Pfam" id="PF00561"/>
    </source>
</evidence>
<feature type="active site" description="Proton donor" evidence="9">
    <location>
        <position position="291"/>
    </location>
</feature>
<comment type="catalytic activity">
    <reaction evidence="1 8 10">
        <text>Release of N-terminal proline from a peptide.</text>
        <dbReference type="EC" id="3.4.11.5"/>
    </reaction>
</comment>
<evidence type="ECO:0000256" key="7">
    <source>
        <dbReference type="ARBA" id="ARBA00022801"/>
    </source>
</evidence>
<dbReference type="SUPFAM" id="SSF53474">
    <property type="entry name" value="alpha/beta-Hydrolases"/>
    <property type="match status" value="1"/>
</dbReference>
<evidence type="ECO:0000256" key="8">
    <source>
        <dbReference type="PIRNR" id="PIRNR006431"/>
    </source>
</evidence>
<comment type="caution">
    <text evidence="12">The sequence shown here is derived from an EMBL/GenBank/DDBJ whole genome shotgun (WGS) entry which is preliminary data.</text>
</comment>
<proteinExistence type="inferred from homology"/>
<keyword evidence="13" id="KW-1185">Reference proteome</keyword>
<dbReference type="PIRSF" id="PIRSF006431">
    <property type="entry name" value="Pept_S33"/>
    <property type="match status" value="1"/>
</dbReference>
<keyword evidence="7 8" id="KW-0378">Hydrolase</keyword>
<feature type="domain" description="AB hydrolase-1" evidence="11">
    <location>
        <begin position="35"/>
        <end position="291"/>
    </location>
</feature>
<feature type="active site" description="Nucleophile" evidence="9">
    <location>
        <position position="112"/>
    </location>
</feature>
<comment type="similarity">
    <text evidence="3 8 10">Belongs to the peptidase S33 family.</text>
</comment>
<dbReference type="AlphaFoldDB" id="A0A4R4VQY6"/>
<keyword evidence="4 8" id="KW-0031">Aminopeptidase</keyword>
<dbReference type="PANTHER" id="PTHR43722">
    <property type="entry name" value="PROLINE IMINOPEPTIDASE"/>
    <property type="match status" value="1"/>
</dbReference>
<dbReference type="PRINTS" id="PR00793">
    <property type="entry name" value="PROAMNOPTASE"/>
</dbReference>
<sequence>MYPVIEPFDSGMLEVGDGHRVYWEVCGNPNGKPALVLHGGPGSGCTPGMRRFFDPSAYRIVLFDQRMSGRSTPHAAESGADLSANTTEHLIADVERLREHLGVDRWLVEGGSWGCVLALAYAQRHPDRVSAMVLCGLATGRRAETDLLTRGLGAIFPQAWERFRDGVPEPDRDGDLADAYHRLLMDPDPAVHRAAARNWAAWEEALVPGSPPNSMFDDPDFALGFARVVTHFWRHGSWLDDEQLLSGTGALAGIPAKLLQGVLDLGNLLGTPWQLEAAWPGAELELVDAGHRAAGSLAEALVRATDHFRPQRGTPASSGDDL</sequence>
<keyword evidence="5 8" id="KW-0963">Cytoplasm</keyword>
<gene>
    <name evidence="12" type="primary">pip</name>
    <name evidence="12" type="ORF">E1181_07125</name>
</gene>
<dbReference type="Proteomes" id="UP000295674">
    <property type="component" value="Unassembled WGS sequence"/>
</dbReference>